<reference evidence="2" key="2">
    <citation type="submission" date="2023-01" db="EMBL/GenBank/DDBJ databases">
        <authorList>
            <person name="Sun Q."/>
            <person name="Evtushenko L."/>
        </authorList>
    </citation>
    <scope>NUCLEOTIDE SEQUENCE</scope>
    <source>
        <strain evidence="2">VKM Ac-2007</strain>
    </source>
</reference>
<feature type="region of interest" description="Disordered" evidence="1">
    <location>
        <begin position="1"/>
        <end position="54"/>
    </location>
</feature>
<name>A0A9W6I297_9ACTN</name>
<comment type="caution">
    <text evidence="2">The sequence shown here is derived from an EMBL/GenBank/DDBJ whole genome shotgun (WGS) entry which is preliminary data.</text>
</comment>
<dbReference type="EMBL" id="BSEV01000008">
    <property type="protein sequence ID" value="GLK10695.1"/>
    <property type="molecule type" value="Genomic_DNA"/>
</dbReference>
<sequence>MSLAVGGPTATGAHAAQAPLDPGGEAFLIRRGGNALADPRQKPTRHHHGTRTRR</sequence>
<accession>A0A9W6I297</accession>
<evidence type="ECO:0000256" key="1">
    <source>
        <dbReference type="SAM" id="MobiDB-lite"/>
    </source>
</evidence>
<dbReference type="Proteomes" id="UP001143474">
    <property type="component" value="Unassembled WGS sequence"/>
</dbReference>
<gene>
    <name evidence="2" type="ORF">GCM10017600_41010</name>
</gene>
<proteinExistence type="predicted"/>
<protein>
    <submittedName>
        <fullName evidence="2">Uncharacterized protein</fullName>
    </submittedName>
</protein>
<evidence type="ECO:0000313" key="2">
    <source>
        <dbReference type="EMBL" id="GLK10695.1"/>
    </source>
</evidence>
<organism evidence="2 3">
    <name type="scientific">Streptosporangium carneum</name>
    <dbReference type="NCBI Taxonomy" id="47481"/>
    <lineage>
        <taxon>Bacteria</taxon>
        <taxon>Bacillati</taxon>
        <taxon>Actinomycetota</taxon>
        <taxon>Actinomycetes</taxon>
        <taxon>Streptosporangiales</taxon>
        <taxon>Streptosporangiaceae</taxon>
        <taxon>Streptosporangium</taxon>
    </lineage>
</organism>
<keyword evidence="3" id="KW-1185">Reference proteome</keyword>
<feature type="compositionally biased region" description="Basic residues" evidence="1">
    <location>
        <begin position="42"/>
        <end position="54"/>
    </location>
</feature>
<dbReference type="AlphaFoldDB" id="A0A9W6I297"/>
<evidence type="ECO:0000313" key="3">
    <source>
        <dbReference type="Proteomes" id="UP001143474"/>
    </source>
</evidence>
<dbReference type="RefSeq" id="WP_271219105.1">
    <property type="nucleotide sequence ID" value="NZ_BAAAVD010000015.1"/>
</dbReference>
<reference evidence="2" key="1">
    <citation type="journal article" date="2014" name="Int. J. Syst. Evol. Microbiol.">
        <title>Complete genome sequence of Corynebacterium casei LMG S-19264T (=DSM 44701T), isolated from a smear-ripened cheese.</title>
        <authorList>
            <consortium name="US DOE Joint Genome Institute (JGI-PGF)"/>
            <person name="Walter F."/>
            <person name="Albersmeier A."/>
            <person name="Kalinowski J."/>
            <person name="Ruckert C."/>
        </authorList>
    </citation>
    <scope>NUCLEOTIDE SEQUENCE</scope>
    <source>
        <strain evidence="2">VKM Ac-2007</strain>
    </source>
</reference>